<keyword evidence="2" id="KW-0949">S-adenosyl-L-methionine</keyword>
<dbReference type="SFLD" id="SFLDS00029">
    <property type="entry name" value="Radical_SAM"/>
    <property type="match status" value="2"/>
</dbReference>
<dbReference type="EMBL" id="DPBP01000037">
    <property type="protein sequence ID" value="HCE18066.1"/>
    <property type="molecule type" value="Genomic_DNA"/>
</dbReference>
<feature type="domain" description="Radical SAM core" evidence="6">
    <location>
        <begin position="148"/>
        <end position="387"/>
    </location>
</feature>
<dbReference type="Proteomes" id="UP000264141">
    <property type="component" value="Unassembled WGS sequence"/>
</dbReference>
<evidence type="ECO:0000313" key="8">
    <source>
        <dbReference type="Proteomes" id="UP000264141"/>
    </source>
</evidence>
<accession>A0A3D1JK99</accession>
<keyword evidence="4" id="KW-0408">Iron</keyword>
<dbReference type="InterPro" id="IPR013785">
    <property type="entry name" value="Aldolase_TIM"/>
</dbReference>
<evidence type="ECO:0000256" key="5">
    <source>
        <dbReference type="ARBA" id="ARBA00023014"/>
    </source>
</evidence>
<dbReference type="InterPro" id="IPR058240">
    <property type="entry name" value="rSAM_sf"/>
</dbReference>
<sequence length="405" mass="45105">MVILSSWRGQTLTLSTKPNCLTLSLQRAGTSTVFSFDGEGRLWTAMLAGISYRRGLNGKIVAKWQTGHDQRERRWLSPSETESVQENARKTASELLADLKSGALCLHPGLDSPGWSILEKATDFDSSRYAADVQRYHQVYQPVGILPPDQYMAVVLQVAEGCSFNTCTFCTFYKDRRFRIKSPDEFRAHIQAVKDFLGRGLSLRRTLFLGDANALVIPTPRLFPLLEIVHQHFDVELLGGLYAFLDGFSGDKKSAREYAALSQFGLKRVYIGLESGHDPLLQFLRKPGKAADAIQAVHAMKEAGVSVGVIVLLGAGGHRFSADHVSDTIAVLNRMNLDADDLLYFSELIESEGLEYTRDAHAAALQPLSPEERLTQGQQIEQGLQFDPVRGVPHISRYDIREFVY</sequence>
<evidence type="ECO:0000256" key="1">
    <source>
        <dbReference type="ARBA" id="ARBA00001966"/>
    </source>
</evidence>
<dbReference type="CDD" id="cd01335">
    <property type="entry name" value="Radical_SAM"/>
    <property type="match status" value="1"/>
</dbReference>
<dbReference type="AlphaFoldDB" id="A0A3D1JK99"/>
<evidence type="ECO:0000256" key="3">
    <source>
        <dbReference type="ARBA" id="ARBA00022723"/>
    </source>
</evidence>
<keyword evidence="5" id="KW-0411">Iron-sulfur</keyword>
<comment type="caution">
    <text evidence="7">The sequence shown here is derived from an EMBL/GenBank/DDBJ whole genome shotgun (WGS) entry which is preliminary data.</text>
</comment>
<dbReference type="GO" id="GO:0046872">
    <property type="term" value="F:metal ion binding"/>
    <property type="evidence" value="ECO:0007669"/>
    <property type="project" value="UniProtKB-KW"/>
</dbReference>
<dbReference type="GO" id="GO:0003824">
    <property type="term" value="F:catalytic activity"/>
    <property type="evidence" value="ECO:0007669"/>
    <property type="project" value="InterPro"/>
</dbReference>
<dbReference type="InterPro" id="IPR051198">
    <property type="entry name" value="BchE-like"/>
</dbReference>
<gene>
    <name evidence="7" type="ORF">DEQ80_09420</name>
</gene>
<keyword evidence="3" id="KW-0479">Metal-binding</keyword>
<dbReference type="OrthoDB" id="9777636at2"/>
<dbReference type="STRING" id="229919.GCA_001050195_01925"/>
<dbReference type="SMART" id="SM00729">
    <property type="entry name" value="Elp3"/>
    <property type="match status" value="1"/>
</dbReference>
<evidence type="ECO:0000256" key="2">
    <source>
        <dbReference type="ARBA" id="ARBA00022691"/>
    </source>
</evidence>
<dbReference type="PANTHER" id="PTHR43409">
    <property type="entry name" value="ANAEROBIC MAGNESIUM-PROTOPORPHYRIN IX MONOMETHYL ESTER CYCLASE-RELATED"/>
    <property type="match status" value="1"/>
</dbReference>
<dbReference type="SUPFAM" id="SSF102114">
    <property type="entry name" value="Radical SAM enzymes"/>
    <property type="match status" value="1"/>
</dbReference>
<evidence type="ECO:0000313" key="7">
    <source>
        <dbReference type="EMBL" id="HCE18066.1"/>
    </source>
</evidence>
<organism evidence="7 8">
    <name type="scientific">Anaerolinea thermolimosa</name>
    <dbReference type="NCBI Taxonomy" id="229919"/>
    <lineage>
        <taxon>Bacteria</taxon>
        <taxon>Bacillati</taxon>
        <taxon>Chloroflexota</taxon>
        <taxon>Anaerolineae</taxon>
        <taxon>Anaerolineales</taxon>
        <taxon>Anaerolineaceae</taxon>
        <taxon>Anaerolinea</taxon>
    </lineage>
</organism>
<dbReference type="GO" id="GO:0051536">
    <property type="term" value="F:iron-sulfur cluster binding"/>
    <property type="evidence" value="ECO:0007669"/>
    <property type="project" value="UniProtKB-KW"/>
</dbReference>
<dbReference type="InterPro" id="IPR007197">
    <property type="entry name" value="rSAM"/>
</dbReference>
<reference evidence="7 8" key="1">
    <citation type="journal article" date="2018" name="Nat. Biotechnol.">
        <title>A standardized bacterial taxonomy based on genome phylogeny substantially revises the tree of life.</title>
        <authorList>
            <person name="Parks D.H."/>
            <person name="Chuvochina M."/>
            <person name="Waite D.W."/>
            <person name="Rinke C."/>
            <person name="Skarshewski A."/>
            <person name="Chaumeil P.A."/>
            <person name="Hugenholtz P."/>
        </authorList>
    </citation>
    <scope>NUCLEOTIDE SEQUENCE [LARGE SCALE GENOMIC DNA]</scope>
    <source>
        <strain evidence="7">UBA8781</strain>
    </source>
</reference>
<dbReference type="Pfam" id="PF04055">
    <property type="entry name" value="Radical_SAM"/>
    <property type="match status" value="1"/>
</dbReference>
<evidence type="ECO:0000259" key="6">
    <source>
        <dbReference type="PROSITE" id="PS51918"/>
    </source>
</evidence>
<proteinExistence type="predicted"/>
<protein>
    <submittedName>
        <fullName evidence="7">Radical SAM protein</fullName>
    </submittedName>
</protein>
<dbReference type="SFLD" id="SFLDG01082">
    <property type="entry name" value="B12-binding_domain_containing"/>
    <property type="match status" value="1"/>
</dbReference>
<dbReference type="SFLD" id="SFLDG01095">
    <property type="entry name" value="Uncharacterised_Radical_SAM_Su"/>
    <property type="match status" value="1"/>
</dbReference>
<dbReference type="PANTHER" id="PTHR43409:SF4">
    <property type="entry name" value="RADICAL SAM SUPERFAMILY PROTEIN"/>
    <property type="match status" value="1"/>
</dbReference>
<comment type="cofactor">
    <cofactor evidence="1">
        <name>[4Fe-4S] cluster</name>
        <dbReference type="ChEBI" id="CHEBI:49883"/>
    </cofactor>
</comment>
<dbReference type="RefSeq" id="WP_062192776.1">
    <property type="nucleotide sequence ID" value="NZ_DF967965.1"/>
</dbReference>
<dbReference type="PROSITE" id="PS51918">
    <property type="entry name" value="RADICAL_SAM"/>
    <property type="match status" value="1"/>
</dbReference>
<dbReference type="Gene3D" id="3.20.20.70">
    <property type="entry name" value="Aldolase class I"/>
    <property type="match status" value="1"/>
</dbReference>
<name>A0A3D1JK99_9CHLR</name>
<evidence type="ECO:0000256" key="4">
    <source>
        <dbReference type="ARBA" id="ARBA00023004"/>
    </source>
</evidence>
<dbReference type="InterPro" id="IPR006638">
    <property type="entry name" value="Elp3/MiaA/NifB-like_rSAM"/>
</dbReference>